<evidence type="ECO:0000313" key="2">
    <source>
        <dbReference type="Proteomes" id="UP001153332"/>
    </source>
</evidence>
<dbReference type="EMBL" id="JAPUUL010003857">
    <property type="protein sequence ID" value="KAJ8121292.1"/>
    <property type="molecule type" value="Genomic_DNA"/>
</dbReference>
<accession>A0ACC2J1J7</accession>
<protein>
    <submittedName>
        <fullName evidence="1">Uncharacterized protein</fullName>
    </submittedName>
</protein>
<proteinExistence type="predicted"/>
<gene>
    <name evidence="1" type="ORF">O1611_g10142</name>
</gene>
<dbReference type="Proteomes" id="UP001153332">
    <property type="component" value="Unassembled WGS sequence"/>
</dbReference>
<comment type="caution">
    <text evidence="1">The sequence shown here is derived from an EMBL/GenBank/DDBJ whole genome shotgun (WGS) entry which is preliminary data.</text>
</comment>
<evidence type="ECO:0000313" key="1">
    <source>
        <dbReference type="EMBL" id="KAJ8121292.1"/>
    </source>
</evidence>
<sequence length="127" mass="13457">MNRDGELLQAWEKPKKRKDEDGHTARGVAHLQLDGRQARSWPSSSWNQICQHEQRGFAANTIAAAPAALPAPVPAPAPAPAAIPRPEPEPEPDPRPYNRPTAALPNPVPGLPPSPIGSSRANPAAPA</sequence>
<name>A0ACC2J1J7_9PEZI</name>
<reference evidence="1" key="1">
    <citation type="submission" date="2022-12" db="EMBL/GenBank/DDBJ databases">
        <title>Genome Sequence of Lasiodiplodia mahajangana.</title>
        <authorList>
            <person name="Buettner E."/>
        </authorList>
    </citation>
    <scope>NUCLEOTIDE SEQUENCE</scope>
    <source>
        <strain evidence="1">VT137</strain>
    </source>
</reference>
<organism evidence="1 2">
    <name type="scientific">Lasiodiplodia mahajangana</name>
    <dbReference type="NCBI Taxonomy" id="1108764"/>
    <lineage>
        <taxon>Eukaryota</taxon>
        <taxon>Fungi</taxon>
        <taxon>Dikarya</taxon>
        <taxon>Ascomycota</taxon>
        <taxon>Pezizomycotina</taxon>
        <taxon>Dothideomycetes</taxon>
        <taxon>Dothideomycetes incertae sedis</taxon>
        <taxon>Botryosphaeriales</taxon>
        <taxon>Botryosphaeriaceae</taxon>
        <taxon>Lasiodiplodia</taxon>
    </lineage>
</organism>
<keyword evidence="2" id="KW-1185">Reference proteome</keyword>